<dbReference type="Gene3D" id="2.30.110.10">
    <property type="entry name" value="Electron Transport, Fmn-binding Protein, Chain A"/>
    <property type="match status" value="1"/>
</dbReference>
<gene>
    <name evidence="1" type="primary">paiB</name>
    <name evidence="1" type="ORF">Poly59_38820</name>
</gene>
<dbReference type="Pfam" id="PF04299">
    <property type="entry name" value="FMN_bind_2"/>
    <property type="match status" value="1"/>
</dbReference>
<dbReference type="InterPro" id="IPR012349">
    <property type="entry name" value="Split_barrel_FMN-bd"/>
</dbReference>
<organism evidence="1 2">
    <name type="scientific">Rubripirellula reticaptiva</name>
    <dbReference type="NCBI Taxonomy" id="2528013"/>
    <lineage>
        <taxon>Bacteria</taxon>
        <taxon>Pseudomonadati</taxon>
        <taxon>Planctomycetota</taxon>
        <taxon>Planctomycetia</taxon>
        <taxon>Pirellulales</taxon>
        <taxon>Pirellulaceae</taxon>
        <taxon>Rubripirellula</taxon>
    </lineage>
</organism>
<dbReference type="PIRSF" id="PIRSF010372">
    <property type="entry name" value="PaiB"/>
    <property type="match status" value="1"/>
</dbReference>
<dbReference type="InterPro" id="IPR007396">
    <property type="entry name" value="TR_PAI2-type"/>
</dbReference>
<evidence type="ECO:0000313" key="1">
    <source>
        <dbReference type="EMBL" id="TWU49268.1"/>
    </source>
</evidence>
<dbReference type="GO" id="GO:0006508">
    <property type="term" value="P:proteolysis"/>
    <property type="evidence" value="ECO:0007669"/>
    <property type="project" value="UniProtKB-KW"/>
</dbReference>
<dbReference type="OrthoDB" id="9794948at2"/>
<keyword evidence="1" id="KW-0378">Hydrolase</keyword>
<sequence length="221" mass="25275">MYTPSQFSENNLERLHDFIEEHSFATVITTDEVEPIASHLPLLLNRSVGTHGQLIGHLAKANPQWQSAEGKITLSIFHGPHAYISPTWYEVQNAVPTWNYVAVHVYGKWKLEENRGSKADIIRRYVETYESAMPKPWSAEQTEEGFVDHLLDGIVCFTIDIERIEGKWKLNQNHEPERRRRVIQALLKSGNARDIEVANLMRQTLSDSDVTDDKSTGVSHE</sequence>
<dbReference type="GO" id="GO:0008233">
    <property type="term" value="F:peptidase activity"/>
    <property type="evidence" value="ECO:0007669"/>
    <property type="project" value="UniProtKB-KW"/>
</dbReference>
<keyword evidence="1" id="KW-0645">Protease</keyword>
<name>A0A5C6EKD0_9BACT</name>
<dbReference type="AlphaFoldDB" id="A0A5C6EKD0"/>
<dbReference type="SUPFAM" id="SSF50475">
    <property type="entry name" value="FMN-binding split barrel"/>
    <property type="match status" value="1"/>
</dbReference>
<dbReference type="Proteomes" id="UP000317977">
    <property type="component" value="Unassembled WGS sequence"/>
</dbReference>
<accession>A0A5C6EKD0</accession>
<protein>
    <submittedName>
        <fullName evidence="1">Protease synthase and sporulation protein PAI 2</fullName>
    </submittedName>
</protein>
<keyword evidence="2" id="KW-1185">Reference proteome</keyword>
<evidence type="ECO:0000313" key="2">
    <source>
        <dbReference type="Proteomes" id="UP000317977"/>
    </source>
</evidence>
<dbReference type="RefSeq" id="WP_146535552.1">
    <property type="nucleotide sequence ID" value="NZ_SJPX01000004.1"/>
</dbReference>
<proteinExistence type="predicted"/>
<dbReference type="PANTHER" id="PTHR35802">
    <property type="entry name" value="PROTEASE SYNTHASE AND SPORULATION PROTEIN PAI 2"/>
    <property type="match status" value="1"/>
</dbReference>
<dbReference type="PANTHER" id="PTHR35802:SF1">
    <property type="entry name" value="PROTEASE SYNTHASE AND SPORULATION PROTEIN PAI 2"/>
    <property type="match status" value="1"/>
</dbReference>
<comment type="caution">
    <text evidence="1">The sequence shown here is derived from an EMBL/GenBank/DDBJ whole genome shotgun (WGS) entry which is preliminary data.</text>
</comment>
<reference evidence="1 2" key="1">
    <citation type="submission" date="2019-02" db="EMBL/GenBank/DDBJ databases">
        <title>Deep-cultivation of Planctomycetes and their phenomic and genomic characterization uncovers novel biology.</title>
        <authorList>
            <person name="Wiegand S."/>
            <person name="Jogler M."/>
            <person name="Boedeker C."/>
            <person name="Pinto D."/>
            <person name="Vollmers J."/>
            <person name="Rivas-Marin E."/>
            <person name="Kohn T."/>
            <person name="Peeters S.H."/>
            <person name="Heuer A."/>
            <person name="Rast P."/>
            <person name="Oberbeckmann S."/>
            <person name="Bunk B."/>
            <person name="Jeske O."/>
            <person name="Meyerdierks A."/>
            <person name="Storesund J.E."/>
            <person name="Kallscheuer N."/>
            <person name="Luecker S."/>
            <person name="Lage O.M."/>
            <person name="Pohl T."/>
            <person name="Merkel B.J."/>
            <person name="Hornburger P."/>
            <person name="Mueller R.-W."/>
            <person name="Bruemmer F."/>
            <person name="Labrenz M."/>
            <person name="Spormann A.M."/>
            <person name="Op Den Camp H."/>
            <person name="Overmann J."/>
            <person name="Amann R."/>
            <person name="Jetten M.S.M."/>
            <person name="Mascher T."/>
            <person name="Medema M.H."/>
            <person name="Devos D.P."/>
            <person name="Kaster A.-K."/>
            <person name="Ovreas L."/>
            <person name="Rohde M."/>
            <person name="Galperin M.Y."/>
            <person name="Jogler C."/>
        </authorList>
    </citation>
    <scope>NUCLEOTIDE SEQUENCE [LARGE SCALE GENOMIC DNA]</scope>
    <source>
        <strain evidence="1 2">Poly59</strain>
    </source>
</reference>
<dbReference type="EMBL" id="SJPX01000004">
    <property type="protein sequence ID" value="TWU49268.1"/>
    <property type="molecule type" value="Genomic_DNA"/>
</dbReference>